<evidence type="ECO:0000313" key="2">
    <source>
        <dbReference type="Proteomes" id="UP000265775"/>
    </source>
</evidence>
<accession>A0A395XZ56</accession>
<sequence length="222" mass="24671">MSVERIIVETNDETGNNPVEYDWEFDPDGTFHMSGDGEIPSAFEESAAIVDAFNHVNMSIVNGERTPLKDGDRAWFTLLAVILATLIPFVEGKDGDRVGFMMGDTSNGFNINITSPEFLACCRSMWIGADVYRAFGRYLNFRWDTIREAWVENGSGLAFIGADGQVAYMLETAMSKGDGIRFDPMEGREDTVRLFRLLLETAKCADIPVRFTGGSGSFQQDE</sequence>
<dbReference type="RefSeq" id="WP_117781966.1">
    <property type="nucleotide sequence ID" value="NZ_QSAR01000024.1"/>
</dbReference>
<proteinExistence type="predicted"/>
<dbReference type="AlphaFoldDB" id="A0A395XZ56"/>
<organism evidence="1 2">
    <name type="scientific">Bifidobacterium longum</name>
    <dbReference type="NCBI Taxonomy" id="216816"/>
    <lineage>
        <taxon>Bacteria</taxon>
        <taxon>Bacillati</taxon>
        <taxon>Actinomycetota</taxon>
        <taxon>Actinomycetes</taxon>
        <taxon>Bifidobacteriales</taxon>
        <taxon>Bifidobacteriaceae</taxon>
        <taxon>Bifidobacterium</taxon>
    </lineage>
</organism>
<comment type="caution">
    <text evidence="1">The sequence shown here is derived from an EMBL/GenBank/DDBJ whole genome shotgun (WGS) entry which is preliminary data.</text>
</comment>
<dbReference type="Proteomes" id="UP000265775">
    <property type="component" value="Unassembled WGS sequence"/>
</dbReference>
<dbReference type="EMBL" id="QSAR01000024">
    <property type="protein sequence ID" value="RGW62763.1"/>
    <property type="molecule type" value="Genomic_DNA"/>
</dbReference>
<protein>
    <submittedName>
        <fullName evidence="1">Uncharacterized protein</fullName>
    </submittedName>
</protein>
<evidence type="ECO:0000313" key="1">
    <source>
        <dbReference type="EMBL" id="RGW62763.1"/>
    </source>
</evidence>
<name>A0A395XZ56_BIFLN</name>
<gene>
    <name evidence="1" type="ORF">DWV59_11730</name>
</gene>
<reference evidence="1 2" key="1">
    <citation type="submission" date="2018-08" db="EMBL/GenBank/DDBJ databases">
        <title>A genome reference for cultivated species of the human gut microbiota.</title>
        <authorList>
            <person name="Zou Y."/>
            <person name="Xue W."/>
            <person name="Luo G."/>
        </authorList>
    </citation>
    <scope>NUCLEOTIDE SEQUENCE [LARGE SCALE GENOMIC DNA]</scope>
    <source>
        <strain evidence="1 2">AF11-12</strain>
    </source>
</reference>